<organism evidence="13 14">
    <name type="scientific">Iodidimonas muriae</name>
    <dbReference type="NCBI Taxonomy" id="261467"/>
    <lineage>
        <taxon>Bacteria</taxon>
        <taxon>Pseudomonadati</taxon>
        <taxon>Pseudomonadota</taxon>
        <taxon>Alphaproteobacteria</taxon>
        <taxon>Iodidimonadales</taxon>
        <taxon>Iodidimonadaceae</taxon>
        <taxon>Iodidimonas</taxon>
    </lineage>
</organism>
<dbReference type="Pfam" id="PF02092">
    <property type="entry name" value="tRNA_synt_2f"/>
    <property type="match status" value="1"/>
</dbReference>
<dbReference type="Proteomes" id="UP000602381">
    <property type="component" value="Unassembled WGS sequence"/>
</dbReference>
<evidence type="ECO:0000256" key="6">
    <source>
        <dbReference type="ARBA" id="ARBA00022741"/>
    </source>
</evidence>
<dbReference type="InterPro" id="IPR006194">
    <property type="entry name" value="Gly-tRNA-synth_heterodimer"/>
</dbReference>
<proteinExistence type="inferred from homology"/>
<sequence>MSEFLLELFSEEIPARMQARAAGDLERLMADALKAANLQIVAMHSHVTPRRLVLVVEGLPETQPDMVEERRGPRADAPERAIAGFKGSLPEGAVIEDRVEKKGTFLFAKIEQKGRKTADVLADIVPDIIRNFPWPKSMRAGTSELRWVRPLLSILALLDGQVVPVTMENIKSGKETRGHRFLSQGTISVENFADYQSKLNAAHVLLDAQDRRKVIQDRAQALASQYGLELVEDAALLDENAGLTEWPVPYLGRFDAAFLSVPAEVLITSMKVHQKFFSLRDPKSGKLAPNFICVANTEASDDGAMIVAGNERVLSARLSDARFFWEQDLKRPLEDRVDALSDIIFHEKLGTLAERVGRIEALAVRLAQMAVKAPDDQVRRAAVLAKADLTTGMVGEFPELQGLVGRRIAEAQGEHADVARAIEEHYAPRGPEDRCPQDPVSICVALAEKLDTLTGFFAIDEKPTGSKDPFALRRAALGVIRLIVENGLRLKLGDYLDASNGLLEFFADRLKVQQREKGMRHDLIDAVFSLGGEDDLVRLLARVSALDAFLKSDDGANLLAGYKRAANILKIEGKKDKTADWGTVDPALFDGLDEKTLFEKLGAAGKEAAKALELEDFAAAMRALASLRAPIDAFFDDVTVNADDPELRRNRLALLAQIRTAVDQVADFSKIEG</sequence>
<dbReference type="PANTHER" id="PTHR30075:SF2">
    <property type="entry name" value="GLYCINE--TRNA LIGASE, CHLOROPLASTIC_MITOCHONDRIAL 2"/>
    <property type="match status" value="1"/>
</dbReference>
<dbReference type="EC" id="6.1.1.14" evidence="11"/>
<evidence type="ECO:0000256" key="10">
    <source>
        <dbReference type="ARBA" id="ARBA00047937"/>
    </source>
</evidence>
<reference evidence="14" key="1">
    <citation type="journal article" date="2019" name="Int. J. Syst. Evol. Microbiol.">
        <title>The Global Catalogue of Microorganisms (GCM) 10K type strain sequencing project: providing services to taxonomists for standard genome sequencing and annotation.</title>
        <authorList>
            <consortium name="The Broad Institute Genomics Platform"/>
            <consortium name="The Broad Institute Genome Sequencing Center for Infectious Disease"/>
            <person name="Wu L."/>
            <person name="Ma J."/>
        </authorList>
    </citation>
    <scope>NUCLEOTIDE SEQUENCE [LARGE SCALE GENOMIC DNA]</scope>
    <source>
        <strain evidence="14">JCM 17843</strain>
    </source>
</reference>
<dbReference type="PROSITE" id="PS50861">
    <property type="entry name" value="AA_TRNA_LIGASE_II_GLYAB"/>
    <property type="match status" value="1"/>
</dbReference>
<dbReference type="HAMAP" id="MF_00255">
    <property type="entry name" value="Gly_tRNA_synth_beta"/>
    <property type="match status" value="1"/>
</dbReference>
<keyword evidence="4 11" id="KW-0963">Cytoplasm</keyword>
<keyword evidence="9 11" id="KW-0030">Aminoacyl-tRNA synthetase</keyword>
<comment type="subcellular location">
    <subcellularLocation>
        <location evidence="1 11">Cytoplasm</location>
    </subcellularLocation>
</comment>
<keyword evidence="7 11" id="KW-0067">ATP-binding</keyword>
<keyword evidence="5 11" id="KW-0436">Ligase</keyword>
<dbReference type="PRINTS" id="PR01045">
    <property type="entry name" value="TRNASYNTHGB"/>
</dbReference>
<dbReference type="NCBIfam" id="TIGR00211">
    <property type="entry name" value="glyS"/>
    <property type="match status" value="1"/>
</dbReference>
<dbReference type="SUPFAM" id="SSF109604">
    <property type="entry name" value="HD-domain/PDEase-like"/>
    <property type="match status" value="1"/>
</dbReference>
<evidence type="ECO:0000256" key="11">
    <source>
        <dbReference type="HAMAP-Rule" id="MF_00255"/>
    </source>
</evidence>
<comment type="subunit">
    <text evidence="3 11">Tetramer of two alpha and two beta subunits.</text>
</comment>
<dbReference type="EMBL" id="BMOV01000007">
    <property type="protein sequence ID" value="GGO13758.1"/>
    <property type="molecule type" value="Genomic_DNA"/>
</dbReference>
<keyword evidence="6 11" id="KW-0547">Nucleotide-binding</keyword>
<protein>
    <recommendedName>
        <fullName evidence="11">Glycine--tRNA ligase beta subunit</fullName>
        <ecNumber evidence="11">6.1.1.14</ecNumber>
    </recommendedName>
    <alternativeName>
        <fullName evidence="11">Glycyl-tRNA synthetase beta subunit</fullName>
        <shortName evidence="11">GlyRS</shortName>
    </alternativeName>
</protein>
<feature type="domain" description="DALR anticodon binding" evidence="12">
    <location>
        <begin position="560"/>
        <end position="663"/>
    </location>
</feature>
<evidence type="ECO:0000256" key="3">
    <source>
        <dbReference type="ARBA" id="ARBA00011209"/>
    </source>
</evidence>
<evidence type="ECO:0000256" key="7">
    <source>
        <dbReference type="ARBA" id="ARBA00022840"/>
    </source>
</evidence>
<dbReference type="InterPro" id="IPR015944">
    <property type="entry name" value="Gly-tRNA-synth_bsu"/>
</dbReference>
<evidence type="ECO:0000256" key="2">
    <source>
        <dbReference type="ARBA" id="ARBA00008226"/>
    </source>
</evidence>
<evidence type="ECO:0000256" key="5">
    <source>
        <dbReference type="ARBA" id="ARBA00022598"/>
    </source>
</evidence>
<gene>
    <name evidence="11 13" type="primary">glyS</name>
    <name evidence="13" type="ORF">GCM10007972_20240</name>
</gene>
<dbReference type="GO" id="GO:0016874">
    <property type="term" value="F:ligase activity"/>
    <property type="evidence" value="ECO:0007669"/>
    <property type="project" value="UniProtKB-KW"/>
</dbReference>
<comment type="similarity">
    <text evidence="2 11">Belongs to the class-II aminoacyl-tRNA synthetase family.</text>
</comment>
<evidence type="ECO:0000256" key="8">
    <source>
        <dbReference type="ARBA" id="ARBA00022917"/>
    </source>
</evidence>
<keyword evidence="14" id="KW-1185">Reference proteome</keyword>
<keyword evidence="8 11" id="KW-0648">Protein biosynthesis</keyword>
<dbReference type="InterPro" id="IPR008909">
    <property type="entry name" value="DALR_anticod-bd"/>
</dbReference>
<evidence type="ECO:0000313" key="14">
    <source>
        <dbReference type="Proteomes" id="UP000602381"/>
    </source>
</evidence>
<comment type="caution">
    <text evidence="13">The sequence shown here is derived from an EMBL/GenBank/DDBJ whole genome shotgun (WGS) entry which is preliminary data.</text>
</comment>
<accession>A0ABQ2LEH6</accession>
<evidence type="ECO:0000256" key="4">
    <source>
        <dbReference type="ARBA" id="ARBA00022490"/>
    </source>
</evidence>
<dbReference type="PANTHER" id="PTHR30075">
    <property type="entry name" value="GLYCYL-TRNA SYNTHETASE"/>
    <property type="match status" value="1"/>
</dbReference>
<dbReference type="Pfam" id="PF05746">
    <property type="entry name" value="DALR_1"/>
    <property type="match status" value="1"/>
</dbReference>
<name>A0ABQ2LEH6_9PROT</name>
<comment type="catalytic activity">
    <reaction evidence="10 11">
        <text>tRNA(Gly) + glycine + ATP = glycyl-tRNA(Gly) + AMP + diphosphate</text>
        <dbReference type="Rhea" id="RHEA:16013"/>
        <dbReference type="Rhea" id="RHEA-COMP:9664"/>
        <dbReference type="Rhea" id="RHEA-COMP:9683"/>
        <dbReference type="ChEBI" id="CHEBI:30616"/>
        <dbReference type="ChEBI" id="CHEBI:33019"/>
        <dbReference type="ChEBI" id="CHEBI:57305"/>
        <dbReference type="ChEBI" id="CHEBI:78442"/>
        <dbReference type="ChEBI" id="CHEBI:78522"/>
        <dbReference type="ChEBI" id="CHEBI:456215"/>
        <dbReference type="EC" id="6.1.1.14"/>
    </reaction>
</comment>
<evidence type="ECO:0000256" key="1">
    <source>
        <dbReference type="ARBA" id="ARBA00004496"/>
    </source>
</evidence>
<evidence type="ECO:0000256" key="9">
    <source>
        <dbReference type="ARBA" id="ARBA00023146"/>
    </source>
</evidence>
<evidence type="ECO:0000259" key="12">
    <source>
        <dbReference type="Pfam" id="PF05746"/>
    </source>
</evidence>
<evidence type="ECO:0000313" key="13">
    <source>
        <dbReference type="EMBL" id="GGO13758.1"/>
    </source>
</evidence>
<dbReference type="RefSeq" id="WP_150005524.1">
    <property type="nucleotide sequence ID" value="NZ_BMOV01000007.1"/>
</dbReference>